<dbReference type="KEGG" id="ttf:THTE_2518"/>
<name>A0A286RGN7_9BACT</name>
<evidence type="ECO:0000313" key="4">
    <source>
        <dbReference type="Proteomes" id="UP000215086"/>
    </source>
</evidence>
<reference evidence="3 4" key="1">
    <citation type="journal article" name="Front. Microbiol.">
        <title>Sugar Metabolism of the First Thermophilic Planctomycete Thermogutta terrifontis: Comparative Genomic and Transcriptomic Approaches.</title>
        <authorList>
            <person name="Elcheninov A.G."/>
            <person name="Menzel P."/>
            <person name="Gudbergsdottir S.R."/>
            <person name="Slesarev A.I."/>
            <person name="Kadnikov V.V."/>
            <person name="Krogh A."/>
            <person name="Bonch-Osmolovskaya E.A."/>
            <person name="Peng X."/>
            <person name="Kublanov I.V."/>
        </authorList>
    </citation>
    <scope>NUCLEOTIDE SEQUENCE [LARGE SCALE GENOMIC DNA]</scope>
    <source>
        <strain evidence="3 4">R1</strain>
    </source>
</reference>
<dbReference type="Pfam" id="PF20360">
    <property type="entry name" value="DUF6655"/>
    <property type="match status" value="1"/>
</dbReference>
<keyword evidence="4" id="KW-1185">Reference proteome</keyword>
<dbReference type="RefSeq" id="WP_095415271.1">
    <property type="nucleotide sequence ID" value="NZ_CP018477.1"/>
</dbReference>
<dbReference type="AlphaFoldDB" id="A0A286RGN7"/>
<organism evidence="3 4">
    <name type="scientific">Thermogutta terrifontis</name>
    <dbReference type="NCBI Taxonomy" id="1331910"/>
    <lineage>
        <taxon>Bacteria</taxon>
        <taxon>Pseudomonadati</taxon>
        <taxon>Planctomycetota</taxon>
        <taxon>Planctomycetia</taxon>
        <taxon>Pirellulales</taxon>
        <taxon>Thermoguttaceae</taxon>
        <taxon>Thermogutta</taxon>
    </lineage>
</organism>
<dbReference type="Proteomes" id="UP000215086">
    <property type="component" value="Chromosome"/>
</dbReference>
<accession>A0A286RGN7</accession>
<keyword evidence="2" id="KW-1133">Transmembrane helix</keyword>
<protein>
    <submittedName>
        <fullName evidence="3">Uncharacterized protein</fullName>
    </submittedName>
</protein>
<feature type="compositionally biased region" description="Polar residues" evidence="1">
    <location>
        <begin position="259"/>
        <end position="283"/>
    </location>
</feature>
<sequence length="333" mass="35949">MAWLKEDANTDPPVWIRLSLWTAVCLAVAVVCACAVGCGTTKWTETRRTATEQLLISDSMDQAVGRLDFRALSGKKVYLDDTYLKDVVDANYLVSSLRQQLLAHGAILREKKEEADYVVEVRSGAVGTDMHSVLVGIPQVNLPPAVSAVGLPTALPEIPLIKKTQQSAVTKILLFAYNRRTGRPLWQSGAVLAKSDASDVWIFGTGPFQKGTIYQGTQFAGERLPIKLPDVPLIDLSTQREPVSLLEEAFYAEPLGELSQESSNTSQEQKGTSTPSRDSTGTQAGEVATKPSSSPPREPQVPSAPTLVMPSQGPAPQVASPMTPQIWPAFPPQ</sequence>
<dbReference type="PROSITE" id="PS51257">
    <property type="entry name" value="PROKAR_LIPOPROTEIN"/>
    <property type="match status" value="1"/>
</dbReference>
<keyword evidence="2" id="KW-0812">Transmembrane</keyword>
<evidence type="ECO:0000256" key="2">
    <source>
        <dbReference type="SAM" id="Phobius"/>
    </source>
</evidence>
<dbReference type="EMBL" id="CP018477">
    <property type="protein sequence ID" value="ASV75120.1"/>
    <property type="molecule type" value="Genomic_DNA"/>
</dbReference>
<gene>
    <name evidence="3" type="ORF">THTE_2518</name>
</gene>
<feature type="region of interest" description="Disordered" evidence="1">
    <location>
        <begin position="255"/>
        <end position="333"/>
    </location>
</feature>
<feature type="transmembrane region" description="Helical" evidence="2">
    <location>
        <begin position="20"/>
        <end position="38"/>
    </location>
</feature>
<evidence type="ECO:0000256" key="1">
    <source>
        <dbReference type="SAM" id="MobiDB-lite"/>
    </source>
</evidence>
<proteinExistence type="predicted"/>
<evidence type="ECO:0000313" key="3">
    <source>
        <dbReference type="EMBL" id="ASV75120.1"/>
    </source>
</evidence>
<dbReference type="OrthoDB" id="276267at2"/>
<dbReference type="InterPro" id="IPR046596">
    <property type="entry name" value="DUF6655"/>
</dbReference>
<keyword evidence="2" id="KW-0472">Membrane</keyword>